<dbReference type="InParanoid" id="A0A482WIZ1"/>
<dbReference type="Proteomes" id="UP000291343">
    <property type="component" value="Unassembled WGS sequence"/>
</dbReference>
<dbReference type="GO" id="GO:0000932">
    <property type="term" value="C:P-body"/>
    <property type="evidence" value="ECO:0007669"/>
    <property type="project" value="TreeGrafter"/>
</dbReference>
<feature type="compositionally biased region" description="Polar residues" evidence="1">
    <location>
        <begin position="1"/>
        <end position="13"/>
    </location>
</feature>
<keyword evidence="4" id="KW-1185">Reference proteome</keyword>
<comment type="caution">
    <text evidence="3">The sequence shown here is derived from an EMBL/GenBank/DDBJ whole genome shotgun (WGS) entry which is preliminary data.</text>
</comment>
<dbReference type="AlphaFoldDB" id="A0A482WIZ1"/>
<dbReference type="Pfam" id="PF07707">
    <property type="entry name" value="BACK"/>
    <property type="match status" value="2"/>
</dbReference>
<dbReference type="GO" id="GO:0022008">
    <property type="term" value="P:neurogenesis"/>
    <property type="evidence" value="ECO:0007669"/>
    <property type="project" value="TreeGrafter"/>
</dbReference>
<sequence length="719" mass="82773">MSLGRSPSSPTSDDSNELEVEELDESNGMLFEERFDRLLRGNIKSDCKFVVGPQKDVVEGHKLIFSMASEVFYAMFYGQLKEDSIVVIEDLQFDGFEGMKQFIYTGIVNFTSALQACSVYVAARKYLISKLSEKCITYLEGQEILPSEVLQLYECCKNNEIPEIEKKCSLVMQNKTREVVDSEYFLSANSGTMDTLLRFESLNLEYEQELFNHLERWAVAEAERCNICKNDISSYFNELKKNIRFLTMNGEDFTSGPAKSLLLTQEEKLAILLNIMDSNSTPLPDYIESSRKMRKFVPLISEKSFPASAIRTTFFDEEKFKSLLTGSIVSDCEFIVGPQQNIVKGHKLIFSMASKVFQKMFKQLKEDSVIKINDLELDAFEGMKHFIYTGNICFSSEIQACSTYIASQKYSIPQLGEKCINYLKNRDISPSDVLKLYEFCRHNEITSIVEKCIQIIQDKTLSIVESEYFFLVDIDTIDMIMSFQKLHLKSEIEVFRHFERWALAEAKRIGLSDDRIASNFNNLKKHVRFLTMKPKEFAKGPALSPLLTQEEKLNIGLNIIDLGSAPYPENLSLSQQERRFTFNEHIKNEQFFFNVALPLSLHDPFHVSDLSSFGCEFEIYVYKFKDNICFTLRLVSFCGGYLIALKTKLCVLPTDRKYNDLVFEEKSYFEFNESDYTDHGAEIRIVLAVIPWGKVNKACFIHKHRKEITIEGSLTLRSL</sequence>
<dbReference type="SMR" id="A0A482WIZ1"/>
<feature type="domain" description="BTB" evidence="2">
    <location>
        <begin position="45"/>
        <end position="112"/>
    </location>
</feature>
<accession>A0A482WIZ1</accession>
<organism evidence="3 4">
    <name type="scientific">Laodelphax striatellus</name>
    <name type="common">Small brown planthopper</name>
    <name type="synonym">Delphax striatella</name>
    <dbReference type="NCBI Taxonomy" id="195883"/>
    <lineage>
        <taxon>Eukaryota</taxon>
        <taxon>Metazoa</taxon>
        <taxon>Ecdysozoa</taxon>
        <taxon>Arthropoda</taxon>
        <taxon>Hexapoda</taxon>
        <taxon>Insecta</taxon>
        <taxon>Pterygota</taxon>
        <taxon>Neoptera</taxon>
        <taxon>Paraneoptera</taxon>
        <taxon>Hemiptera</taxon>
        <taxon>Auchenorrhyncha</taxon>
        <taxon>Fulgoroidea</taxon>
        <taxon>Delphacidae</taxon>
        <taxon>Criomorphinae</taxon>
        <taxon>Laodelphax</taxon>
    </lineage>
</organism>
<feature type="domain" description="BTB" evidence="2">
    <location>
        <begin position="330"/>
        <end position="396"/>
    </location>
</feature>
<evidence type="ECO:0000313" key="4">
    <source>
        <dbReference type="Proteomes" id="UP000291343"/>
    </source>
</evidence>
<evidence type="ECO:0000313" key="3">
    <source>
        <dbReference type="EMBL" id="RZF33485.1"/>
    </source>
</evidence>
<dbReference type="STRING" id="195883.A0A482WIZ1"/>
<name>A0A482WIZ1_LAOST</name>
<feature type="region of interest" description="Disordered" evidence="1">
    <location>
        <begin position="1"/>
        <end position="23"/>
    </location>
</feature>
<dbReference type="GO" id="GO:0005829">
    <property type="term" value="C:cytosol"/>
    <property type="evidence" value="ECO:0007669"/>
    <property type="project" value="TreeGrafter"/>
</dbReference>
<dbReference type="Gene3D" id="3.30.710.10">
    <property type="entry name" value="Potassium Channel Kv1.1, Chain A"/>
    <property type="match status" value="2"/>
</dbReference>
<protein>
    <recommendedName>
        <fullName evidence="2">BTB domain-containing protein</fullName>
    </recommendedName>
</protein>
<dbReference type="InterPro" id="IPR000210">
    <property type="entry name" value="BTB/POZ_dom"/>
</dbReference>
<dbReference type="SUPFAM" id="SSF54695">
    <property type="entry name" value="POZ domain"/>
    <property type="match status" value="2"/>
</dbReference>
<proteinExistence type="predicted"/>
<feature type="compositionally biased region" description="Acidic residues" evidence="1">
    <location>
        <begin position="14"/>
        <end position="23"/>
    </location>
</feature>
<dbReference type="PROSITE" id="PS50097">
    <property type="entry name" value="BTB"/>
    <property type="match status" value="2"/>
</dbReference>
<dbReference type="Gene3D" id="1.25.40.420">
    <property type="match status" value="2"/>
</dbReference>
<dbReference type="InterPro" id="IPR011705">
    <property type="entry name" value="BACK"/>
</dbReference>
<reference evidence="3 4" key="1">
    <citation type="journal article" date="2017" name="Gigascience">
        <title>Genome sequence of the small brown planthopper, Laodelphax striatellus.</title>
        <authorList>
            <person name="Zhu J."/>
            <person name="Jiang F."/>
            <person name="Wang X."/>
            <person name="Yang P."/>
            <person name="Bao Y."/>
            <person name="Zhao W."/>
            <person name="Wang W."/>
            <person name="Lu H."/>
            <person name="Wang Q."/>
            <person name="Cui N."/>
            <person name="Li J."/>
            <person name="Chen X."/>
            <person name="Luo L."/>
            <person name="Yu J."/>
            <person name="Kang L."/>
            <person name="Cui F."/>
        </authorList>
    </citation>
    <scope>NUCLEOTIDE SEQUENCE [LARGE SCALE GENOMIC DNA]</scope>
    <source>
        <strain evidence="3">Lst14</strain>
    </source>
</reference>
<dbReference type="EMBL" id="QKKF02033837">
    <property type="protein sequence ID" value="RZF33485.1"/>
    <property type="molecule type" value="Genomic_DNA"/>
</dbReference>
<dbReference type="PANTHER" id="PTHR45774:SF3">
    <property type="entry name" value="BTB (POZ) DOMAIN-CONTAINING 2B-RELATED"/>
    <property type="match status" value="1"/>
</dbReference>
<dbReference type="InterPro" id="IPR011333">
    <property type="entry name" value="SKP1/BTB/POZ_sf"/>
</dbReference>
<evidence type="ECO:0000259" key="2">
    <source>
        <dbReference type="PROSITE" id="PS50097"/>
    </source>
</evidence>
<dbReference type="Pfam" id="PF00651">
    <property type="entry name" value="BTB"/>
    <property type="match status" value="2"/>
</dbReference>
<dbReference type="SMART" id="SM00225">
    <property type="entry name" value="BTB"/>
    <property type="match status" value="2"/>
</dbReference>
<dbReference type="OrthoDB" id="6621423at2759"/>
<gene>
    <name evidence="3" type="ORF">LSTR_LSTR010141</name>
</gene>
<dbReference type="PANTHER" id="PTHR45774">
    <property type="entry name" value="BTB/POZ DOMAIN-CONTAINING"/>
    <property type="match status" value="1"/>
</dbReference>
<evidence type="ECO:0000256" key="1">
    <source>
        <dbReference type="SAM" id="MobiDB-lite"/>
    </source>
</evidence>